<dbReference type="GO" id="GO:0005524">
    <property type="term" value="F:ATP binding"/>
    <property type="evidence" value="ECO:0007669"/>
    <property type="project" value="UniProtKB-KW"/>
</dbReference>
<feature type="domain" description="Histidine kinase/HSP90-like ATPase" evidence="2">
    <location>
        <begin position="56"/>
        <end position="165"/>
    </location>
</feature>
<organism evidence="3 4">
    <name type="scientific">Streptomyces sp. 900116325</name>
    <dbReference type="NCBI Taxonomy" id="3154295"/>
    <lineage>
        <taxon>Bacteria</taxon>
        <taxon>Bacillati</taxon>
        <taxon>Actinomycetota</taxon>
        <taxon>Actinomycetes</taxon>
        <taxon>Kitasatosporales</taxon>
        <taxon>Streptomycetaceae</taxon>
        <taxon>Streptomyces</taxon>
    </lineage>
</organism>
<dbReference type="Pfam" id="PF13581">
    <property type="entry name" value="HATPase_c_2"/>
    <property type="match status" value="1"/>
</dbReference>
<keyword evidence="1" id="KW-0418">Kinase</keyword>
<name>A0ABV2UHN5_9ACTN</name>
<evidence type="ECO:0000313" key="3">
    <source>
        <dbReference type="EMBL" id="MET8437358.1"/>
    </source>
</evidence>
<dbReference type="PANTHER" id="PTHR35526">
    <property type="entry name" value="ANTI-SIGMA-F FACTOR RSBW-RELATED"/>
    <property type="match status" value="1"/>
</dbReference>
<sequence length="181" mass="19626">MAAQDAAIDKVSVSESARPSWFARQLALWSQATEPLRPLSAPRARVTAQDASWPLTPDLTSVGRARRLAIEQVGEWRLDELADTVELLVSELVTNALCHTRGAVRMNLQVRGARLRCEVEDTNSDGPVRRSVCADAEGGRGMEILDLLAEAWGSSRTATGKTLWFELPVPVPAQNCPPGGL</sequence>
<comment type="caution">
    <text evidence="3">The sequence shown here is derived from an EMBL/GenBank/DDBJ whole genome shotgun (WGS) entry which is preliminary data.</text>
</comment>
<keyword evidence="3" id="KW-0547">Nucleotide-binding</keyword>
<dbReference type="SUPFAM" id="SSF55874">
    <property type="entry name" value="ATPase domain of HSP90 chaperone/DNA topoisomerase II/histidine kinase"/>
    <property type="match status" value="1"/>
</dbReference>
<dbReference type="InterPro" id="IPR050267">
    <property type="entry name" value="Anti-sigma-factor_SerPK"/>
</dbReference>
<keyword evidence="1" id="KW-0723">Serine/threonine-protein kinase</keyword>
<keyword evidence="3" id="KW-0067">ATP-binding</keyword>
<evidence type="ECO:0000313" key="4">
    <source>
        <dbReference type="Proteomes" id="UP001550044"/>
    </source>
</evidence>
<dbReference type="Gene3D" id="3.30.565.10">
    <property type="entry name" value="Histidine kinase-like ATPase, C-terminal domain"/>
    <property type="match status" value="1"/>
</dbReference>
<keyword evidence="4" id="KW-1185">Reference proteome</keyword>
<dbReference type="InterPro" id="IPR003594">
    <property type="entry name" value="HATPase_dom"/>
</dbReference>
<gene>
    <name evidence="3" type="ORF">ABZV61_32310</name>
</gene>
<dbReference type="PANTHER" id="PTHR35526:SF3">
    <property type="entry name" value="ANTI-SIGMA-F FACTOR RSBW"/>
    <property type="match status" value="1"/>
</dbReference>
<reference evidence="3 4" key="1">
    <citation type="submission" date="2024-06" db="EMBL/GenBank/DDBJ databases">
        <title>The Natural Products Discovery Center: Release of the First 8490 Sequenced Strains for Exploring Actinobacteria Biosynthetic Diversity.</title>
        <authorList>
            <person name="Kalkreuter E."/>
            <person name="Kautsar S.A."/>
            <person name="Yang D."/>
            <person name="Bader C.D."/>
            <person name="Teijaro C.N."/>
            <person name="Fluegel L."/>
            <person name="Davis C.M."/>
            <person name="Simpson J.R."/>
            <person name="Lauterbach L."/>
            <person name="Steele A.D."/>
            <person name="Gui C."/>
            <person name="Meng S."/>
            <person name="Li G."/>
            <person name="Viehrig K."/>
            <person name="Ye F."/>
            <person name="Su P."/>
            <person name="Kiefer A.F."/>
            <person name="Nichols A."/>
            <person name="Cepeda A.J."/>
            <person name="Yan W."/>
            <person name="Fan B."/>
            <person name="Jiang Y."/>
            <person name="Adhikari A."/>
            <person name="Zheng C.-J."/>
            <person name="Schuster L."/>
            <person name="Cowan T.M."/>
            <person name="Smanski M.J."/>
            <person name="Chevrette M.G."/>
            <person name="De Carvalho L.P.S."/>
            <person name="Shen B."/>
        </authorList>
    </citation>
    <scope>NUCLEOTIDE SEQUENCE [LARGE SCALE GENOMIC DNA]</scope>
    <source>
        <strain evidence="3 4">NPDC005137</strain>
    </source>
</reference>
<dbReference type="EMBL" id="JBEXIP010000036">
    <property type="protein sequence ID" value="MET8437358.1"/>
    <property type="molecule type" value="Genomic_DNA"/>
</dbReference>
<dbReference type="RefSeq" id="WP_356712007.1">
    <property type="nucleotide sequence ID" value="NZ_JBEXIP010000036.1"/>
</dbReference>
<accession>A0ABV2UHN5</accession>
<dbReference type="CDD" id="cd16936">
    <property type="entry name" value="HATPase_RsbW-like"/>
    <property type="match status" value="1"/>
</dbReference>
<proteinExistence type="predicted"/>
<dbReference type="InterPro" id="IPR036890">
    <property type="entry name" value="HATPase_C_sf"/>
</dbReference>
<evidence type="ECO:0000259" key="2">
    <source>
        <dbReference type="Pfam" id="PF13581"/>
    </source>
</evidence>
<dbReference type="Proteomes" id="UP001550044">
    <property type="component" value="Unassembled WGS sequence"/>
</dbReference>
<keyword evidence="1" id="KW-0808">Transferase</keyword>
<evidence type="ECO:0000256" key="1">
    <source>
        <dbReference type="ARBA" id="ARBA00022527"/>
    </source>
</evidence>
<protein>
    <submittedName>
        <fullName evidence="3">ATP-binding protein</fullName>
    </submittedName>
</protein>